<comment type="caution">
    <text evidence="1">The sequence shown here is derived from an EMBL/GenBank/DDBJ whole genome shotgun (WGS) entry which is preliminary data.</text>
</comment>
<keyword evidence="2" id="KW-1185">Reference proteome</keyword>
<dbReference type="EMBL" id="BGPR01000427">
    <property type="protein sequence ID" value="GBM19642.1"/>
    <property type="molecule type" value="Genomic_DNA"/>
</dbReference>
<dbReference type="AlphaFoldDB" id="A0A4Y2DS40"/>
<gene>
    <name evidence="1" type="ORF">AVEN_107310_1</name>
</gene>
<evidence type="ECO:0000313" key="2">
    <source>
        <dbReference type="Proteomes" id="UP000499080"/>
    </source>
</evidence>
<dbReference type="Proteomes" id="UP000499080">
    <property type="component" value="Unassembled WGS sequence"/>
</dbReference>
<organism evidence="1 2">
    <name type="scientific">Araneus ventricosus</name>
    <name type="common">Orbweaver spider</name>
    <name type="synonym">Epeira ventricosa</name>
    <dbReference type="NCBI Taxonomy" id="182803"/>
    <lineage>
        <taxon>Eukaryota</taxon>
        <taxon>Metazoa</taxon>
        <taxon>Ecdysozoa</taxon>
        <taxon>Arthropoda</taxon>
        <taxon>Chelicerata</taxon>
        <taxon>Arachnida</taxon>
        <taxon>Araneae</taxon>
        <taxon>Araneomorphae</taxon>
        <taxon>Entelegynae</taxon>
        <taxon>Araneoidea</taxon>
        <taxon>Araneidae</taxon>
        <taxon>Araneus</taxon>
    </lineage>
</organism>
<name>A0A4Y2DS40_ARAVE</name>
<evidence type="ECO:0000313" key="1">
    <source>
        <dbReference type="EMBL" id="GBM19642.1"/>
    </source>
</evidence>
<accession>A0A4Y2DS40</accession>
<protein>
    <submittedName>
        <fullName evidence="1">Uncharacterized protein</fullName>
    </submittedName>
</protein>
<proteinExistence type="predicted"/>
<reference evidence="1 2" key="1">
    <citation type="journal article" date="2019" name="Sci. Rep.">
        <title>Orb-weaving spider Araneus ventricosus genome elucidates the spidroin gene catalogue.</title>
        <authorList>
            <person name="Kono N."/>
            <person name="Nakamura H."/>
            <person name="Ohtoshi R."/>
            <person name="Moran D.A.P."/>
            <person name="Shinohara A."/>
            <person name="Yoshida Y."/>
            <person name="Fujiwara M."/>
            <person name="Mori M."/>
            <person name="Tomita M."/>
            <person name="Arakawa K."/>
        </authorList>
    </citation>
    <scope>NUCLEOTIDE SEQUENCE [LARGE SCALE GENOMIC DNA]</scope>
</reference>
<sequence>MCSSTENLAAVQWQQFWSTGRALSHSYSTYQELIAPPPSGSITNDTRHPTPSDAITVRSQVYINLSPKNLSSPYDYRYPIARSGDEGNRLVHSSFRASQTEPNLFRRRRSKYSPKGHYKYFHRWLENPNTESELPSAS</sequence>